<organism evidence="9 10">
    <name type="scientific">Cannabis sativa</name>
    <name type="common">Hemp</name>
    <name type="synonym">Marijuana</name>
    <dbReference type="NCBI Taxonomy" id="3483"/>
    <lineage>
        <taxon>Eukaryota</taxon>
        <taxon>Viridiplantae</taxon>
        <taxon>Streptophyta</taxon>
        <taxon>Embryophyta</taxon>
        <taxon>Tracheophyta</taxon>
        <taxon>Spermatophyta</taxon>
        <taxon>Magnoliopsida</taxon>
        <taxon>eudicotyledons</taxon>
        <taxon>Gunneridae</taxon>
        <taxon>Pentapetalae</taxon>
        <taxon>rosids</taxon>
        <taxon>fabids</taxon>
        <taxon>Rosales</taxon>
        <taxon>Cannabaceae</taxon>
        <taxon>Cannabis</taxon>
    </lineage>
</organism>
<dbReference type="Pfam" id="PF04844">
    <property type="entry name" value="Ovate"/>
    <property type="match status" value="1"/>
</dbReference>
<evidence type="ECO:0000256" key="2">
    <source>
        <dbReference type="ARBA" id="ARBA00022491"/>
    </source>
</evidence>
<comment type="subcellular location">
    <subcellularLocation>
        <location evidence="1 6">Nucleus</location>
    </subcellularLocation>
</comment>
<dbReference type="PANTHER" id="PTHR33057">
    <property type="entry name" value="TRANSCRIPTION REPRESSOR OFP7-RELATED"/>
    <property type="match status" value="1"/>
</dbReference>
<evidence type="ECO:0000256" key="1">
    <source>
        <dbReference type="ARBA" id="ARBA00004123"/>
    </source>
</evidence>
<feature type="region of interest" description="Disordered" evidence="7">
    <location>
        <begin position="187"/>
        <end position="226"/>
    </location>
</feature>
<evidence type="ECO:0000313" key="9">
    <source>
        <dbReference type="EMBL" id="KAF4357296.1"/>
    </source>
</evidence>
<gene>
    <name evidence="9" type="ORF">F8388_002804</name>
</gene>
<dbReference type="Proteomes" id="UP000525078">
    <property type="component" value="Unassembled WGS sequence"/>
</dbReference>
<feature type="compositionally biased region" description="Low complexity" evidence="7">
    <location>
        <begin position="203"/>
        <end position="216"/>
    </location>
</feature>
<evidence type="ECO:0000256" key="5">
    <source>
        <dbReference type="ARBA" id="ARBA00023242"/>
    </source>
</evidence>
<keyword evidence="5 6" id="KW-0539">Nucleus</keyword>
<evidence type="ECO:0000256" key="3">
    <source>
        <dbReference type="ARBA" id="ARBA00023015"/>
    </source>
</evidence>
<sequence>MSKRFKLKFPNVKSFQLCRSKDPSSLPENPKPIIYRPSPVNPKVFDIGYPSTLPAPPPSTPEYSFVMRRAAASSRMKSDGCGPTTCAQYFYSGCSSTELPCCNFKTTSSSAVTEKYFVKKRKNEKKQKRSKARSDYRRDFVSFSSSNDYDEDEDSVVLLDSSRSFSNEVANDEPIIMEIPNDIPRVRSKEKVVEDSRIRRVKSQSNCNTGSSSSSSKNRKGSVKTVPFQGTAGDVVEVTKVRESVAVVKKSEDPYEDFKRSMLEMIMEKQMFEASDLEELLQCFLTLNSRQYHGVIVEAFSEIWDILFCDSPVKQHRLSF</sequence>
<evidence type="ECO:0000313" key="10">
    <source>
        <dbReference type="Proteomes" id="UP000525078"/>
    </source>
</evidence>
<dbReference type="EMBL" id="JAATIP010000238">
    <property type="protein sequence ID" value="KAF4357296.1"/>
    <property type="molecule type" value="Genomic_DNA"/>
</dbReference>
<dbReference type="PROSITE" id="PS51754">
    <property type="entry name" value="OVATE"/>
    <property type="match status" value="1"/>
</dbReference>
<keyword evidence="4 6" id="KW-0804">Transcription</keyword>
<comment type="function">
    <text evidence="6">Transcriptional repressor that regulates multiple aspects of plant growth and development.</text>
</comment>
<proteinExistence type="predicted"/>
<dbReference type="NCBIfam" id="TIGR01568">
    <property type="entry name" value="A_thal_3678"/>
    <property type="match status" value="1"/>
</dbReference>
<dbReference type="AlphaFoldDB" id="A0A7J6EG61"/>
<evidence type="ECO:0000256" key="4">
    <source>
        <dbReference type="ARBA" id="ARBA00023163"/>
    </source>
</evidence>
<keyword evidence="2 6" id="KW-0678">Repressor</keyword>
<evidence type="ECO:0000256" key="6">
    <source>
        <dbReference type="RuleBase" id="RU367028"/>
    </source>
</evidence>
<protein>
    <recommendedName>
        <fullName evidence="6">Transcription repressor</fullName>
    </recommendedName>
    <alternativeName>
        <fullName evidence="6">Ovate family protein</fullName>
    </alternativeName>
</protein>
<reference evidence="9 10" key="1">
    <citation type="journal article" date="2020" name="bioRxiv">
        <title>Sequence and annotation of 42 cannabis genomes reveals extensive copy number variation in cannabinoid synthesis and pathogen resistance genes.</title>
        <authorList>
            <person name="Mckernan K.J."/>
            <person name="Helbert Y."/>
            <person name="Kane L.T."/>
            <person name="Ebling H."/>
            <person name="Zhang L."/>
            <person name="Liu B."/>
            <person name="Eaton Z."/>
            <person name="Mclaughlin S."/>
            <person name="Kingan S."/>
            <person name="Baybayan P."/>
            <person name="Concepcion G."/>
            <person name="Jordan M."/>
            <person name="Riva A."/>
            <person name="Barbazuk W."/>
            <person name="Harkins T."/>
        </authorList>
    </citation>
    <scope>NUCLEOTIDE SEQUENCE [LARGE SCALE GENOMIC DNA]</scope>
    <source>
        <strain evidence="10">cv. Jamaican Lion 4</strain>
        <tissue evidence="9">Leaf</tissue>
    </source>
</reference>
<dbReference type="PANTHER" id="PTHR33057:SF224">
    <property type="entry name" value="TRANSCRIPTION REPRESSOR"/>
    <property type="match status" value="1"/>
</dbReference>
<keyword evidence="3 6" id="KW-0805">Transcription regulation</keyword>
<dbReference type="InterPro" id="IPR006458">
    <property type="entry name" value="Ovate_C"/>
</dbReference>
<evidence type="ECO:0000259" key="8">
    <source>
        <dbReference type="PROSITE" id="PS51754"/>
    </source>
</evidence>
<dbReference type="InterPro" id="IPR038933">
    <property type="entry name" value="Ovate"/>
</dbReference>
<dbReference type="GO" id="GO:0005634">
    <property type="term" value="C:nucleus"/>
    <property type="evidence" value="ECO:0007669"/>
    <property type="project" value="UniProtKB-SubCell"/>
</dbReference>
<evidence type="ECO:0000256" key="7">
    <source>
        <dbReference type="SAM" id="MobiDB-lite"/>
    </source>
</evidence>
<accession>A0A7J6EG61</accession>
<dbReference type="GO" id="GO:0045892">
    <property type="term" value="P:negative regulation of DNA-templated transcription"/>
    <property type="evidence" value="ECO:0007669"/>
    <property type="project" value="UniProtKB-UniRule"/>
</dbReference>
<comment type="caution">
    <text evidence="9">The sequence shown here is derived from an EMBL/GenBank/DDBJ whole genome shotgun (WGS) entry which is preliminary data.</text>
</comment>
<name>A0A7J6EG61_CANSA</name>
<feature type="compositionally biased region" description="Basic and acidic residues" evidence="7">
    <location>
        <begin position="187"/>
        <end position="198"/>
    </location>
</feature>
<feature type="domain" description="OVATE" evidence="8">
    <location>
        <begin position="247"/>
        <end position="306"/>
    </location>
</feature>